<dbReference type="GeneID" id="6006388"/>
<dbReference type="SMR" id="A8N4U9"/>
<keyword evidence="2" id="KW-1185">Reference proteome</keyword>
<proteinExistence type="predicted"/>
<evidence type="ECO:0000313" key="1">
    <source>
        <dbReference type="EMBL" id="EAU91871.1"/>
    </source>
</evidence>
<dbReference type="EMBL" id="AACS02000003">
    <property type="protein sequence ID" value="EAU91871.1"/>
    <property type="molecule type" value="Genomic_DNA"/>
</dbReference>
<dbReference type="RefSeq" id="XP_001829949.1">
    <property type="nucleotide sequence ID" value="XM_001829897.2"/>
</dbReference>
<name>A8N4U9_COPC7</name>
<comment type="caution">
    <text evidence="1">The sequence shown here is derived from an EMBL/GenBank/DDBJ whole genome shotgun (WGS) entry which is preliminary data.</text>
</comment>
<gene>
    <name evidence="1" type="ORF">CC1G_04638</name>
</gene>
<dbReference type="OrthoDB" id="2596179at2759"/>
<dbReference type="VEuPathDB" id="FungiDB:CC1G_04638"/>
<accession>A8N4U9</accession>
<dbReference type="InParanoid" id="A8N4U9"/>
<dbReference type="eggNOG" id="ENOG502T09N">
    <property type="taxonomic scope" value="Eukaryota"/>
</dbReference>
<protein>
    <submittedName>
        <fullName evidence="1">Uncharacterized protein</fullName>
    </submittedName>
</protein>
<dbReference type="AlphaFoldDB" id="A8N4U9"/>
<dbReference type="STRING" id="240176.A8N4U9"/>
<evidence type="ECO:0000313" key="2">
    <source>
        <dbReference type="Proteomes" id="UP000001861"/>
    </source>
</evidence>
<dbReference type="Proteomes" id="UP000001861">
    <property type="component" value="Unassembled WGS sequence"/>
</dbReference>
<dbReference type="KEGG" id="cci:CC1G_04638"/>
<reference evidence="1 2" key="1">
    <citation type="journal article" date="2010" name="Proc. Natl. Acad. Sci. U.S.A.">
        <title>Insights into evolution of multicellular fungi from the assembled chromosomes of the mushroom Coprinopsis cinerea (Coprinus cinereus).</title>
        <authorList>
            <person name="Stajich J.E."/>
            <person name="Wilke S.K."/>
            <person name="Ahren D."/>
            <person name="Au C.H."/>
            <person name="Birren B.W."/>
            <person name="Borodovsky M."/>
            <person name="Burns C."/>
            <person name="Canback B."/>
            <person name="Casselton L.A."/>
            <person name="Cheng C.K."/>
            <person name="Deng J."/>
            <person name="Dietrich F.S."/>
            <person name="Fargo D.C."/>
            <person name="Farman M.L."/>
            <person name="Gathman A.C."/>
            <person name="Goldberg J."/>
            <person name="Guigo R."/>
            <person name="Hoegger P.J."/>
            <person name="Hooker J.B."/>
            <person name="Huggins A."/>
            <person name="James T.Y."/>
            <person name="Kamada T."/>
            <person name="Kilaru S."/>
            <person name="Kodira C."/>
            <person name="Kues U."/>
            <person name="Kupfer D."/>
            <person name="Kwan H.S."/>
            <person name="Lomsadze A."/>
            <person name="Li W."/>
            <person name="Lilly W.W."/>
            <person name="Ma L.J."/>
            <person name="Mackey A.J."/>
            <person name="Manning G."/>
            <person name="Martin F."/>
            <person name="Muraguchi H."/>
            <person name="Natvig D.O."/>
            <person name="Palmerini H."/>
            <person name="Ramesh M.A."/>
            <person name="Rehmeyer C.J."/>
            <person name="Roe B.A."/>
            <person name="Shenoy N."/>
            <person name="Stanke M."/>
            <person name="Ter-Hovhannisyan V."/>
            <person name="Tunlid A."/>
            <person name="Velagapudi R."/>
            <person name="Vision T.J."/>
            <person name="Zeng Q."/>
            <person name="Zolan M.E."/>
            <person name="Pukkila P.J."/>
        </authorList>
    </citation>
    <scope>NUCLEOTIDE SEQUENCE [LARGE SCALE GENOMIC DNA]</scope>
    <source>
        <strain evidence="2">Okayama-7 / 130 / ATCC MYA-4618 / FGSC 9003</strain>
    </source>
</reference>
<dbReference type="OMA" id="GWRETIF"/>
<organism evidence="1 2">
    <name type="scientific">Coprinopsis cinerea (strain Okayama-7 / 130 / ATCC MYA-4618 / FGSC 9003)</name>
    <name type="common">Inky cap fungus</name>
    <name type="synonym">Hormographiella aspergillata</name>
    <dbReference type="NCBI Taxonomy" id="240176"/>
    <lineage>
        <taxon>Eukaryota</taxon>
        <taxon>Fungi</taxon>
        <taxon>Dikarya</taxon>
        <taxon>Basidiomycota</taxon>
        <taxon>Agaricomycotina</taxon>
        <taxon>Agaricomycetes</taxon>
        <taxon>Agaricomycetidae</taxon>
        <taxon>Agaricales</taxon>
        <taxon>Agaricineae</taxon>
        <taxon>Psathyrellaceae</taxon>
        <taxon>Coprinopsis</taxon>
    </lineage>
</organism>
<sequence>MVSPYVPHALYAIAVTSISIHIVGHKRESEEERTRYESRISILEQIRDHLRNPNSTTSKDEIERLKRLARPLKEDPHADGRKLPEVEIGWRDVWFGRKLPKEDEELSEWDKKDLERLKEAFKEEKA</sequence>